<organism evidence="4 5">
    <name type="scientific">Aureococcus anophagefferens</name>
    <name type="common">Harmful bloom alga</name>
    <dbReference type="NCBI Taxonomy" id="44056"/>
    <lineage>
        <taxon>Eukaryota</taxon>
        <taxon>Sar</taxon>
        <taxon>Stramenopiles</taxon>
        <taxon>Ochrophyta</taxon>
        <taxon>Pelagophyceae</taxon>
        <taxon>Pelagomonadales</taxon>
        <taxon>Pelagomonadaceae</taxon>
        <taxon>Aureococcus</taxon>
    </lineage>
</organism>
<dbReference type="EMBL" id="JBBJCI010000256">
    <property type="protein sequence ID" value="KAK7236849.1"/>
    <property type="molecule type" value="Genomic_DNA"/>
</dbReference>
<name>A0ABR1FRV2_AURAN</name>
<dbReference type="Pfam" id="PF13524">
    <property type="entry name" value="Glyco_trans_1_2"/>
    <property type="match status" value="1"/>
</dbReference>
<keyword evidence="2" id="KW-0732">Signal</keyword>
<protein>
    <submittedName>
        <fullName evidence="4">CD36-like protein</fullName>
    </submittedName>
</protein>
<evidence type="ECO:0000313" key="4">
    <source>
        <dbReference type="EMBL" id="KAK7236849.1"/>
    </source>
</evidence>
<feature type="signal peptide" evidence="2">
    <location>
        <begin position="1"/>
        <end position="29"/>
    </location>
</feature>
<dbReference type="Proteomes" id="UP001363151">
    <property type="component" value="Unassembled WGS sequence"/>
</dbReference>
<reference evidence="4 5" key="1">
    <citation type="submission" date="2024-03" db="EMBL/GenBank/DDBJ databases">
        <title>Aureococcus anophagefferens CCMP1851 and Kratosvirus quantuckense: Draft genome of a second virus-susceptible host strain in the model system.</title>
        <authorList>
            <person name="Chase E."/>
            <person name="Truchon A.R."/>
            <person name="Schepens W."/>
            <person name="Wilhelm S.W."/>
        </authorList>
    </citation>
    <scope>NUCLEOTIDE SEQUENCE [LARGE SCALE GENOMIC DNA]</scope>
    <source>
        <strain evidence="4 5">CCMP1851</strain>
    </source>
</reference>
<evidence type="ECO:0000313" key="5">
    <source>
        <dbReference type="Proteomes" id="UP001363151"/>
    </source>
</evidence>
<feature type="domain" description="Spore protein YkvP/CgeB glycosyl transferase-like" evidence="3">
    <location>
        <begin position="473"/>
        <end position="584"/>
    </location>
</feature>
<evidence type="ECO:0000256" key="2">
    <source>
        <dbReference type="SAM" id="SignalP"/>
    </source>
</evidence>
<feature type="coiled-coil region" evidence="1">
    <location>
        <begin position="92"/>
        <end position="119"/>
    </location>
</feature>
<gene>
    <name evidence="4" type="ORF">SO694_00092073</name>
</gene>
<accession>A0ABR1FRV2</accession>
<keyword evidence="1" id="KW-0175">Coiled coil</keyword>
<comment type="caution">
    <text evidence="4">The sequence shown here is derived from an EMBL/GenBank/DDBJ whole genome shotgun (WGS) entry which is preliminary data.</text>
</comment>
<dbReference type="InterPro" id="IPR055259">
    <property type="entry name" value="YkvP/CgeB_Glyco_trans-like"/>
</dbReference>
<evidence type="ECO:0000259" key="3">
    <source>
        <dbReference type="Pfam" id="PF13524"/>
    </source>
</evidence>
<feature type="chain" id="PRO_5045122102" evidence="2">
    <location>
        <begin position="30"/>
        <end position="652"/>
    </location>
</feature>
<proteinExistence type="predicted"/>
<keyword evidence="5" id="KW-1185">Reference proteome</keyword>
<sequence>MPSRRTVLVSVVLAFPLLLVFLNLRTVSQQTSSRQPARLRRAGEQRNRTRATRDFVAGVLSTLGGDAEDDGDDAVAESLDAVAAERRGGAATERASTDVDAAERLISRLEASADVAERLVADQQSGETSRHAAAALAVEAEKRESARVEVAATATTRREASRHAATERPIPELTVCAHVDTYSRVAHAKKGDHDPLEHGNASLCVAPMIQLKEKLKVRLVPKGESGGKRAFFLMTQGLRQHPMVELVGGSPRFCADRGYQLDKASPCEKDIAQIGAYQAEADVAIMLMPANDPKFYSSGKILAYSPYRWGNNKKLAADPVANVGTVAGYETIAHADENPTLFRYAPPVPANRMIFVDEADWSSSHGHVRDDAASYLAYFKRSWVQKDGKASPVRAAGQRHKKSKSYFPMPYSLADEYVDSAKLGDVVGERPIDVVCTLRDTRGGRGRVLPWLREYAKAKQLENYRLGQLSSAGRTVIDAGYLSTMRQAKVVVTCNPTGWEGDFRLFEALSSGALVMVDRMGTPYHHPLIDGEHVVFYDHTNKTDLLEKLDHALKRPHWARKVGVKGYAHVLRHHRAVSWVDYFLRTAHAKMLAERGVVADYVETGQAILARTELPDADGSVNRDFVTKHEHGALHYAAAELLDDDTLALADI</sequence>
<evidence type="ECO:0000256" key="1">
    <source>
        <dbReference type="SAM" id="Coils"/>
    </source>
</evidence>